<accession>A0ABQ7ETZ9</accession>
<dbReference type="Proteomes" id="UP000266723">
    <property type="component" value="Unassembled WGS sequence"/>
</dbReference>
<comment type="caution">
    <text evidence="1">The sequence shown here is derived from an EMBL/GenBank/DDBJ whole genome shotgun (WGS) entry which is preliminary data.</text>
</comment>
<dbReference type="EMBL" id="QGKV02000297">
    <property type="protein sequence ID" value="KAF3607133.1"/>
    <property type="molecule type" value="Genomic_DNA"/>
</dbReference>
<organism evidence="1 2">
    <name type="scientific">Brassica cretica</name>
    <name type="common">Mustard</name>
    <dbReference type="NCBI Taxonomy" id="69181"/>
    <lineage>
        <taxon>Eukaryota</taxon>
        <taxon>Viridiplantae</taxon>
        <taxon>Streptophyta</taxon>
        <taxon>Embryophyta</taxon>
        <taxon>Tracheophyta</taxon>
        <taxon>Spermatophyta</taxon>
        <taxon>Magnoliopsida</taxon>
        <taxon>eudicotyledons</taxon>
        <taxon>Gunneridae</taxon>
        <taxon>Pentapetalae</taxon>
        <taxon>rosids</taxon>
        <taxon>malvids</taxon>
        <taxon>Brassicales</taxon>
        <taxon>Brassicaceae</taxon>
        <taxon>Brassiceae</taxon>
        <taxon>Brassica</taxon>
    </lineage>
</organism>
<sequence length="115" mass="13790">MKEERRSARIAREEEEMEVKLIAEEEERERHRKLLKLRHLYLRYQMVTKEEDCLPPATEPLRCYFPSSTTPLAELETIQSLEIVEPSFLSPAWYIIILYLLFNFELFPSPQSRDS</sequence>
<keyword evidence="2" id="KW-1185">Reference proteome</keyword>
<evidence type="ECO:0000313" key="1">
    <source>
        <dbReference type="EMBL" id="KAF3607133.1"/>
    </source>
</evidence>
<name>A0ABQ7ETZ9_BRACR</name>
<evidence type="ECO:0000313" key="2">
    <source>
        <dbReference type="Proteomes" id="UP000266723"/>
    </source>
</evidence>
<protein>
    <submittedName>
        <fullName evidence="1">Uncharacterized protein</fullName>
    </submittedName>
</protein>
<gene>
    <name evidence="1" type="ORF">DY000_02045866</name>
</gene>
<reference evidence="1 2" key="1">
    <citation type="journal article" date="2020" name="BMC Genomics">
        <title>Intraspecific diversification of the crop wild relative Brassica cretica Lam. using demographic model selection.</title>
        <authorList>
            <person name="Kioukis A."/>
            <person name="Michalopoulou V.A."/>
            <person name="Briers L."/>
            <person name="Pirintsos S."/>
            <person name="Studholme D.J."/>
            <person name="Pavlidis P."/>
            <person name="Sarris P.F."/>
        </authorList>
    </citation>
    <scope>NUCLEOTIDE SEQUENCE [LARGE SCALE GENOMIC DNA]</scope>
    <source>
        <strain evidence="2">cv. PFS-1207/04</strain>
    </source>
</reference>
<proteinExistence type="predicted"/>